<evidence type="ECO:0000313" key="9">
    <source>
        <dbReference type="EMBL" id="GHD97726.1"/>
    </source>
</evidence>
<feature type="transmembrane region" description="Helical" evidence="7">
    <location>
        <begin position="232"/>
        <end position="254"/>
    </location>
</feature>
<gene>
    <name evidence="9" type="ORF">GCM10010339_01280</name>
</gene>
<comment type="subcellular location">
    <subcellularLocation>
        <location evidence="1">Membrane</location>
        <topology evidence="1">Multi-pass membrane protein</topology>
    </subcellularLocation>
</comment>
<evidence type="ECO:0000313" key="10">
    <source>
        <dbReference type="Proteomes" id="UP000655443"/>
    </source>
</evidence>
<feature type="domain" description="EamA" evidence="8">
    <location>
        <begin position="168"/>
        <end position="305"/>
    </location>
</feature>
<sequence>MRARTGPHPQERVPKERAFVNIVLYAVIVLFWGTTWIGIKLQLGSVDPAVSVAYRFLLAALCMFIWTGVRKLPMRFPVRSHLRLALVGLLMYSVNYVLFYYCSEHLVSGLVSIIFCLSVGFNILNGRIFLKRPISRTVVLGAIAGVVGLAMVFGDDIAHTKASSGLLTGVLLGLGATLLFSFGNITSSWNQSQGGLPVVQSTAWSMLYGGLFTTIGCLFAGNSFTVEPSFKYVAGLVYLSVCGSAIAFVTYLTLLSRIGPDRAAFATVAFPVVSLSLSTVFEHYRWNALAVLGVLVVLVANAFILAGPQLRALLGRLSPGSGTRTAGAAAAEHTTATENGPSRG</sequence>
<evidence type="ECO:0000256" key="3">
    <source>
        <dbReference type="ARBA" id="ARBA00022692"/>
    </source>
</evidence>
<evidence type="ECO:0000256" key="4">
    <source>
        <dbReference type="ARBA" id="ARBA00022989"/>
    </source>
</evidence>
<reference evidence="9" key="1">
    <citation type="journal article" date="2014" name="Int. J. Syst. Evol. Microbiol.">
        <title>Complete genome sequence of Corynebacterium casei LMG S-19264T (=DSM 44701T), isolated from a smear-ripened cheese.</title>
        <authorList>
            <consortium name="US DOE Joint Genome Institute (JGI-PGF)"/>
            <person name="Walter F."/>
            <person name="Albersmeier A."/>
            <person name="Kalinowski J."/>
            <person name="Ruckert C."/>
        </authorList>
    </citation>
    <scope>NUCLEOTIDE SEQUENCE</scope>
    <source>
        <strain evidence="9">JCM 4714</strain>
    </source>
</reference>
<proteinExistence type="inferred from homology"/>
<dbReference type="EMBL" id="BMVG01000001">
    <property type="protein sequence ID" value="GHD97726.1"/>
    <property type="molecule type" value="Genomic_DNA"/>
</dbReference>
<dbReference type="InterPro" id="IPR037185">
    <property type="entry name" value="EmrE-like"/>
</dbReference>
<feature type="transmembrane region" description="Helical" evidence="7">
    <location>
        <begin position="81"/>
        <end position="101"/>
    </location>
</feature>
<comment type="similarity">
    <text evidence="2">Belongs to the EamA transporter family.</text>
</comment>
<feature type="transmembrane region" description="Helical" evidence="7">
    <location>
        <begin position="263"/>
        <end position="281"/>
    </location>
</feature>
<evidence type="ECO:0000256" key="2">
    <source>
        <dbReference type="ARBA" id="ARBA00007362"/>
    </source>
</evidence>
<accession>A0A918YBX4</accession>
<evidence type="ECO:0000256" key="1">
    <source>
        <dbReference type="ARBA" id="ARBA00004141"/>
    </source>
</evidence>
<feature type="transmembrane region" description="Helical" evidence="7">
    <location>
        <begin position="20"/>
        <end position="39"/>
    </location>
</feature>
<name>A0A918YBX4_9ACTN</name>
<dbReference type="InterPro" id="IPR050638">
    <property type="entry name" value="AA-Vitamin_Transporters"/>
</dbReference>
<evidence type="ECO:0000259" key="8">
    <source>
        <dbReference type="Pfam" id="PF00892"/>
    </source>
</evidence>
<dbReference type="Proteomes" id="UP000655443">
    <property type="component" value="Unassembled WGS sequence"/>
</dbReference>
<organism evidence="9 10">
    <name type="scientific">Streptomyces alanosinicus</name>
    <dbReference type="NCBI Taxonomy" id="68171"/>
    <lineage>
        <taxon>Bacteria</taxon>
        <taxon>Bacillati</taxon>
        <taxon>Actinomycetota</taxon>
        <taxon>Actinomycetes</taxon>
        <taxon>Kitasatosporales</taxon>
        <taxon>Streptomycetaceae</taxon>
        <taxon>Streptomyces</taxon>
    </lineage>
</organism>
<comment type="caution">
    <text evidence="9">The sequence shown here is derived from an EMBL/GenBank/DDBJ whole genome shotgun (WGS) entry which is preliminary data.</text>
</comment>
<dbReference type="PANTHER" id="PTHR32322">
    <property type="entry name" value="INNER MEMBRANE TRANSPORTER"/>
    <property type="match status" value="1"/>
</dbReference>
<feature type="transmembrane region" description="Helical" evidence="7">
    <location>
        <begin position="137"/>
        <end position="154"/>
    </location>
</feature>
<dbReference type="PANTHER" id="PTHR32322:SF2">
    <property type="entry name" value="EAMA DOMAIN-CONTAINING PROTEIN"/>
    <property type="match status" value="1"/>
</dbReference>
<dbReference type="Pfam" id="PF00892">
    <property type="entry name" value="EamA"/>
    <property type="match status" value="2"/>
</dbReference>
<feature type="transmembrane region" description="Helical" evidence="7">
    <location>
        <begin position="206"/>
        <end position="226"/>
    </location>
</feature>
<dbReference type="InterPro" id="IPR000620">
    <property type="entry name" value="EamA_dom"/>
</dbReference>
<evidence type="ECO:0000256" key="5">
    <source>
        <dbReference type="ARBA" id="ARBA00023136"/>
    </source>
</evidence>
<feature type="compositionally biased region" description="Low complexity" evidence="6">
    <location>
        <begin position="324"/>
        <end position="337"/>
    </location>
</feature>
<reference evidence="9" key="2">
    <citation type="submission" date="2020-09" db="EMBL/GenBank/DDBJ databases">
        <authorList>
            <person name="Sun Q."/>
            <person name="Ohkuma M."/>
        </authorList>
    </citation>
    <scope>NUCLEOTIDE SEQUENCE</scope>
    <source>
        <strain evidence="9">JCM 4714</strain>
    </source>
</reference>
<dbReference type="GO" id="GO:0016020">
    <property type="term" value="C:membrane"/>
    <property type="evidence" value="ECO:0007669"/>
    <property type="project" value="UniProtKB-SubCell"/>
</dbReference>
<keyword evidence="4 7" id="KW-1133">Transmembrane helix</keyword>
<keyword evidence="3 7" id="KW-0812">Transmembrane</keyword>
<feature type="region of interest" description="Disordered" evidence="6">
    <location>
        <begin position="324"/>
        <end position="344"/>
    </location>
</feature>
<feature type="domain" description="EamA" evidence="8">
    <location>
        <begin position="23"/>
        <end position="153"/>
    </location>
</feature>
<protein>
    <recommendedName>
        <fullName evidence="8">EamA domain-containing protein</fullName>
    </recommendedName>
</protein>
<keyword evidence="5 7" id="KW-0472">Membrane</keyword>
<dbReference type="AlphaFoldDB" id="A0A918YBX4"/>
<feature type="transmembrane region" description="Helical" evidence="7">
    <location>
        <begin position="107"/>
        <end position="125"/>
    </location>
</feature>
<evidence type="ECO:0000256" key="7">
    <source>
        <dbReference type="SAM" id="Phobius"/>
    </source>
</evidence>
<feature type="transmembrane region" description="Helical" evidence="7">
    <location>
        <begin position="51"/>
        <end position="69"/>
    </location>
</feature>
<dbReference type="SUPFAM" id="SSF103481">
    <property type="entry name" value="Multidrug resistance efflux transporter EmrE"/>
    <property type="match status" value="2"/>
</dbReference>
<evidence type="ECO:0000256" key="6">
    <source>
        <dbReference type="SAM" id="MobiDB-lite"/>
    </source>
</evidence>
<feature type="transmembrane region" description="Helical" evidence="7">
    <location>
        <begin position="166"/>
        <end position="185"/>
    </location>
</feature>
<keyword evidence="10" id="KW-1185">Reference proteome</keyword>
<feature type="transmembrane region" description="Helical" evidence="7">
    <location>
        <begin position="287"/>
        <end position="306"/>
    </location>
</feature>